<dbReference type="AlphaFoldDB" id="A0AAD4WJ14"/>
<gene>
    <name evidence="1" type="ORF">L3X38_011103</name>
</gene>
<dbReference type="Proteomes" id="UP001054821">
    <property type="component" value="Chromosome 2"/>
</dbReference>
<proteinExistence type="predicted"/>
<accession>A0AAD4WJ14</accession>
<keyword evidence="2" id="KW-1185">Reference proteome</keyword>
<evidence type="ECO:0000313" key="2">
    <source>
        <dbReference type="Proteomes" id="UP001054821"/>
    </source>
</evidence>
<evidence type="ECO:0000313" key="1">
    <source>
        <dbReference type="EMBL" id="KAI5343227.1"/>
    </source>
</evidence>
<comment type="caution">
    <text evidence="1">The sequence shown here is derived from an EMBL/GenBank/DDBJ whole genome shotgun (WGS) entry which is preliminary data.</text>
</comment>
<name>A0AAD4WJ14_PRUDU</name>
<dbReference type="EMBL" id="JAJFAZ020000002">
    <property type="protein sequence ID" value="KAI5343227.1"/>
    <property type="molecule type" value="Genomic_DNA"/>
</dbReference>
<protein>
    <submittedName>
        <fullName evidence="1">Uncharacterized protein</fullName>
    </submittedName>
</protein>
<organism evidence="1 2">
    <name type="scientific">Prunus dulcis</name>
    <name type="common">Almond</name>
    <name type="synonym">Amygdalus dulcis</name>
    <dbReference type="NCBI Taxonomy" id="3755"/>
    <lineage>
        <taxon>Eukaryota</taxon>
        <taxon>Viridiplantae</taxon>
        <taxon>Streptophyta</taxon>
        <taxon>Embryophyta</taxon>
        <taxon>Tracheophyta</taxon>
        <taxon>Spermatophyta</taxon>
        <taxon>Magnoliopsida</taxon>
        <taxon>eudicotyledons</taxon>
        <taxon>Gunneridae</taxon>
        <taxon>Pentapetalae</taxon>
        <taxon>rosids</taxon>
        <taxon>fabids</taxon>
        <taxon>Rosales</taxon>
        <taxon>Rosaceae</taxon>
        <taxon>Amygdaloideae</taxon>
        <taxon>Amygdaleae</taxon>
        <taxon>Prunus</taxon>
    </lineage>
</organism>
<reference evidence="1 2" key="1">
    <citation type="journal article" date="2022" name="G3 (Bethesda)">
        <title>Whole-genome sequence and methylome profiling of the almond [Prunus dulcis (Mill.) D.A. Webb] cultivar 'Nonpareil'.</title>
        <authorList>
            <person name="D'Amico-Willman K.M."/>
            <person name="Ouma W.Z."/>
            <person name="Meulia T."/>
            <person name="Sideli G.M."/>
            <person name="Gradziel T.M."/>
            <person name="Fresnedo-Ramirez J."/>
        </authorList>
    </citation>
    <scope>NUCLEOTIDE SEQUENCE [LARGE SCALE GENOMIC DNA]</scope>
    <source>
        <strain evidence="1">Clone GOH B32 T37-40</strain>
    </source>
</reference>
<sequence>MPSTKPFLLFPSESFVYSKISSPFRTSSLGAAMEDQSSLSCMRGGAVDFHLGRCAANPAALLVFVSSVFLSDVAFDVAVPAVLHPSSHRTGLAQSDRTCPSIFRNPRRILQKFPTSPRCRAHF</sequence>